<feature type="domain" description="Dihydroprymidine dehydrogenase" evidence="2">
    <location>
        <begin position="21"/>
        <end position="120"/>
    </location>
</feature>
<dbReference type="EMBL" id="FNHQ01000041">
    <property type="protein sequence ID" value="SDN35917.1"/>
    <property type="molecule type" value="Genomic_DNA"/>
</dbReference>
<dbReference type="RefSeq" id="WP_091652690.1">
    <property type="nucleotide sequence ID" value="NZ_FNHQ01000041.1"/>
</dbReference>
<dbReference type="PRINTS" id="PR00419">
    <property type="entry name" value="ADXRDTASE"/>
</dbReference>
<evidence type="ECO:0000259" key="1">
    <source>
        <dbReference type="Pfam" id="PF07992"/>
    </source>
</evidence>
<gene>
    <name evidence="3" type="ORF">SAMN05660299_02579</name>
</gene>
<dbReference type="SUPFAM" id="SSF51971">
    <property type="entry name" value="Nucleotide-binding domain"/>
    <property type="match status" value="2"/>
</dbReference>
<accession>A0A1H0AR02</accession>
<dbReference type="Pfam" id="PF14691">
    <property type="entry name" value="Fer4_20"/>
    <property type="match status" value="1"/>
</dbReference>
<evidence type="ECO:0000313" key="4">
    <source>
        <dbReference type="Proteomes" id="UP000199309"/>
    </source>
</evidence>
<dbReference type="Gene3D" id="3.50.50.60">
    <property type="entry name" value="FAD/NAD(P)-binding domain"/>
    <property type="match status" value="2"/>
</dbReference>
<dbReference type="InterPro" id="IPR036188">
    <property type="entry name" value="FAD/NAD-bd_sf"/>
</dbReference>
<dbReference type="InterPro" id="IPR023753">
    <property type="entry name" value="FAD/NAD-binding_dom"/>
</dbReference>
<dbReference type="InterPro" id="IPR009051">
    <property type="entry name" value="Helical_ferredxn"/>
</dbReference>
<dbReference type="PANTHER" id="PTHR42783">
    <property type="entry name" value="GLUTAMATE SYNTHASE [NADPH] SMALL CHAIN"/>
    <property type="match status" value="1"/>
</dbReference>
<sequence length="464" mass="50630">MVRNINETEPLNFEQEPLESNDYTIQEAVKEARRCLQCAVPQCRRGCPINNEIPQFIHALAFGNFGEAANYIANNSDLPAICGRVCPWEKQCEGACVLEKKGKHIEIGKLERFVADTVIDADIFPVKSGIKSNGKIAVIGSGPAGITAAYELARRNYDVTVFECDSEPGGMLMFGIPAFRLHKNYIYREIDCLQKMGVHFQYNVKIGQQKSIENLFAENFEAIFVGIGASAAWSLGVDNDTIPGVVDAQVFLHQVQQVQMGETDISNLPINANDSVIVVGAGNVAIDAARTAIRLGADVTIVYRRAEQNMKCLPSEYQAAKADGVKFKFYSAPRAVVGKNCVEGLQYEKQTILEDAAMVPTGEMGVVPANKIIAAIGNRPELDCINALQVKASDEGYISITEKPYGMTSRIGVFAAGDIVHKPATVVLAMREGRKTAIGIDRYIQAKHLLEGIKQFGNASHLID</sequence>
<dbReference type="AlphaFoldDB" id="A0A1H0AR02"/>
<dbReference type="SUPFAM" id="SSF46548">
    <property type="entry name" value="alpha-helical ferredoxin"/>
    <property type="match status" value="1"/>
</dbReference>
<dbReference type="STRING" id="349095.SAMN05660299_02579"/>
<reference evidence="3 4" key="1">
    <citation type="submission" date="2016-10" db="EMBL/GenBank/DDBJ databases">
        <authorList>
            <person name="de Groot N.N."/>
        </authorList>
    </citation>
    <scope>NUCLEOTIDE SEQUENCE [LARGE SCALE GENOMIC DNA]</scope>
    <source>
        <strain evidence="3 4">DSM 16981</strain>
    </source>
</reference>
<feature type="domain" description="FAD/NAD(P)-binding" evidence="1">
    <location>
        <begin position="135"/>
        <end position="433"/>
    </location>
</feature>
<name>A0A1H0AR02_9FIRM</name>
<evidence type="ECO:0000259" key="2">
    <source>
        <dbReference type="Pfam" id="PF14691"/>
    </source>
</evidence>
<evidence type="ECO:0000313" key="3">
    <source>
        <dbReference type="EMBL" id="SDN35917.1"/>
    </source>
</evidence>
<dbReference type="Pfam" id="PF07992">
    <property type="entry name" value="Pyr_redox_2"/>
    <property type="match status" value="1"/>
</dbReference>
<dbReference type="GO" id="GO:0016491">
    <property type="term" value="F:oxidoreductase activity"/>
    <property type="evidence" value="ECO:0007669"/>
    <property type="project" value="InterPro"/>
</dbReference>
<proteinExistence type="predicted"/>
<dbReference type="OrthoDB" id="9803192at2"/>
<organism evidence="3 4">
    <name type="scientific">Megasphaera paucivorans</name>
    <dbReference type="NCBI Taxonomy" id="349095"/>
    <lineage>
        <taxon>Bacteria</taxon>
        <taxon>Bacillati</taxon>
        <taxon>Bacillota</taxon>
        <taxon>Negativicutes</taxon>
        <taxon>Veillonellales</taxon>
        <taxon>Veillonellaceae</taxon>
        <taxon>Megasphaera</taxon>
    </lineage>
</organism>
<dbReference type="InterPro" id="IPR028261">
    <property type="entry name" value="DPD_II"/>
</dbReference>
<dbReference type="Proteomes" id="UP000199309">
    <property type="component" value="Unassembled WGS sequence"/>
</dbReference>
<dbReference type="Gene3D" id="1.10.1060.10">
    <property type="entry name" value="Alpha-helical ferredoxin"/>
    <property type="match status" value="1"/>
</dbReference>
<dbReference type="PANTHER" id="PTHR42783:SF3">
    <property type="entry name" value="GLUTAMATE SYNTHASE [NADPH] SMALL CHAIN-RELATED"/>
    <property type="match status" value="1"/>
</dbReference>
<keyword evidence="4" id="KW-1185">Reference proteome</keyword>
<dbReference type="GO" id="GO:0051536">
    <property type="term" value="F:iron-sulfur cluster binding"/>
    <property type="evidence" value="ECO:0007669"/>
    <property type="project" value="InterPro"/>
</dbReference>
<protein>
    <submittedName>
        <fullName evidence="3">Glutamate synthase (NADPH/NADH) small chain</fullName>
    </submittedName>
</protein>